<gene>
    <name evidence="1" type="ORF">CVLEPA_LOCUS18227</name>
    <name evidence="2" type="ORF">CVLEPA_LOCUS18243</name>
</gene>
<dbReference type="EMBL" id="CAWYQH010000102">
    <property type="protein sequence ID" value="CAK8686294.1"/>
    <property type="molecule type" value="Genomic_DNA"/>
</dbReference>
<reference evidence="1 3" key="1">
    <citation type="submission" date="2024-02" db="EMBL/GenBank/DDBJ databases">
        <authorList>
            <person name="Daric V."/>
            <person name="Darras S."/>
        </authorList>
    </citation>
    <scope>NUCLEOTIDE SEQUENCE [LARGE SCALE GENOMIC DNA]</scope>
</reference>
<comment type="caution">
    <text evidence="1">The sequence shown here is derived from an EMBL/GenBank/DDBJ whole genome shotgun (WGS) entry which is preliminary data.</text>
</comment>
<evidence type="ECO:0000313" key="3">
    <source>
        <dbReference type="Proteomes" id="UP001642483"/>
    </source>
</evidence>
<evidence type="ECO:0000313" key="2">
    <source>
        <dbReference type="EMBL" id="CAK8686294.1"/>
    </source>
</evidence>
<protein>
    <submittedName>
        <fullName evidence="1">Uncharacterized protein</fullName>
    </submittedName>
</protein>
<sequence>MAHLHNRRVLEMTTTTAQKCLPYLALIQVKDRGSLITPSAGVVTVVRQAEKLFRAAVCGFKL</sequence>
<dbReference type="Proteomes" id="UP001642483">
    <property type="component" value="Unassembled WGS sequence"/>
</dbReference>
<name>A0ABP0G432_CLALP</name>
<proteinExistence type="predicted"/>
<dbReference type="EMBL" id="CAWYQH010000102">
    <property type="protein sequence ID" value="CAK8686278.1"/>
    <property type="molecule type" value="Genomic_DNA"/>
</dbReference>
<keyword evidence="3" id="KW-1185">Reference proteome</keyword>
<accession>A0ABP0G432</accession>
<organism evidence="1 3">
    <name type="scientific">Clavelina lepadiformis</name>
    <name type="common">Light-bulb sea squirt</name>
    <name type="synonym">Ascidia lepadiformis</name>
    <dbReference type="NCBI Taxonomy" id="159417"/>
    <lineage>
        <taxon>Eukaryota</taxon>
        <taxon>Metazoa</taxon>
        <taxon>Chordata</taxon>
        <taxon>Tunicata</taxon>
        <taxon>Ascidiacea</taxon>
        <taxon>Aplousobranchia</taxon>
        <taxon>Clavelinidae</taxon>
        <taxon>Clavelina</taxon>
    </lineage>
</organism>
<evidence type="ECO:0000313" key="1">
    <source>
        <dbReference type="EMBL" id="CAK8686278.1"/>
    </source>
</evidence>